<sequence>MGSTRILYFLSIVFFQVSGFPCKRKENIFKNYNIYHTNDLLHRPDLSMQQPGQLLSRLLHQPGFYRTNHILNSYDGSNQIYQNSVNRINDFDRTIIATASGIGNGDSWNLLNKKTFLLGMNDRFHNLLHKSTFPVDHYHPFGWHSRYHGIPYDTRNEDHIVVKKPAVFSQVIPTVLKKEDSKVSDVVEVGSKYDGVTEKIDKTTTDAKFQLLNMSLEPATNIPITEDIPETSNANESITEEPQTYSTNDTMTSLNPAVTNLPDTDVSEFSDTTFNILSTEMITTTEDLVTENVNSCLSKIICTLRTLFDENFEATKPTVIMDSHPEISTQRITTDCTTATSMIDSSDNISIQGEFEKSETTHFAPDDFVADESSGLVMLLTTAQYIPEATTTTAPTAVHVAEVIDSLSTLSGTLSVVDTHSESTPHVSTINIEEVATEMSSIIDLNIATEVSNTETTMGILIATDLISDVSSTVLLDDNYELTTANGPTEPYADENYLIQLIPQVIKGLKNDFISANDKKTLSKLYRKLWPYLIEESKRKDDEPMNELLASFLQSAGLVGQEENKNWRVKRENSLNFFQDTKSSDHTKIANNPIVLEDVSKSIENYGSIELPNVEDFFDDNSHYFQFDDDHEDEDIQKDDKDNDHRYYDLFNDHDVFIEKPYLSIFKDDDGIDLLESL</sequence>
<dbReference type="KEGG" id="ccin:107274484"/>
<gene>
    <name evidence="3" type="primary">LOC107274484</name>
</gene>
<dbReference type="Proteomes" id="UP000694920">
    <property type="component" value="Unplaced"/>
</dbReference>
<evidence type="ECO:0000256" key="1">
    <source>
        <dbReference type="SAM" id="SignalP"/>
    </source>
</evidence>
<accession>A0AAJ7CG27</accession>
<evidence type="ECO:0000313" key="3">
    <source>
        <dbReference type="RefSeq" id="XP_015609162.1"/>
    </source>
</evidence>
<reference evidence="3" key="1">
    <citation type="submission" date="2025-08" db="UniProtKB">
        <authorList>
            <consortium name="RefSeq"/>
        </authorList>
    </citation>
    <scope>IDENTIFICATION</scope>
</reference>
<evidence type="ECO:0000313" key="2">
    <source>
        <dbReference type="Proteomes" id="UP000694920"/>
    </source>
</evidence>
<organism evidence="2 3">
    <name type="scientific">Cephus cinctus</name>
    <name type="common">Wheat stem sawfly</name>
    <dbReference type="NCBI Taxonomy" id="211228"/>
    <lineage>
        <taxon>Eukaryota</taxon>
        <taxon>Metazoa</taxon>
        <taxon>Ecdysozoa</taxon>
        <taxon>Arthropoda</taxon>
        <taxon>Hexapoda</taxon>
        <taxon>Insecta</taxon>
        <taxon>Pterygota</taxon>
        <taxon>Neoptera</taxon>
        <taxon>Endopterygota</taxon>
        <taxon>Hymenoptera</taxon>
        <taxon>Cephoidea</taxon>
        <taxon>Cephidae</taxon>
        <taxon>Cephus</taxon>
    </lineage>
</organism>
<dbReference type="RefSeq" id="XP_015609162.1">
    <property type="nucleotide sequence ID" value="XM_015753676.2"/>
</dbReference>
<dbReference type="AlphaFoldDB" id="A0AAJ7CG27"/>
<protein>
    <submittedName>
        <fullName evidence="3">Uncharacterized protein LOC107274484 isoform X1</fullName>
    </submittedName>
</protein>
<keyword evidence="1" id="KW-0732">Signal</keyword>
<name>A0AAJ7CG27_CEPCN</name>
<keyword evidence="2" id="KW-1185">Reference proteome</keyword>
<proteinExistence type="predicted"/>
<dbReference type="GeneID" id="107274484"/>
<feature type="signal peptide" evidence="1">
    <location>
        <begin position="1"/>
        <end position="19"/>
    </location>
</feature>
<feature type="chain" id="PRO_5042492178" evidence="1">
    <location>
        <begin position="20"/>
        <end position="678"/>
    </location>
</feature>